<dbReference type="Pfam" id="PF02952">
    <property type="entry name" value="Fucose_iso_C"/>
    <property type="match status" value="1"/>
</dbReference>
<dbReference type="SUPFAM" id="SSF53743">
    <property type="entry name" value="FucI/AraA N-terminal and middle domains"/>
    <property type="match status" value="1"/>
</dbReference>
<dbReference type="EMBL" id="CAJNOH010000001">
    <property type="protein sequence ID" value="CAF0723438.1"/>
    <property type="molecule type" value="Genomic_DNA"/>
</dbReference>
<gene>
    <name evidence="5" type="ORF">JXQ802_LOCUS3302</name>
    <name evidence="4" type="ORF">PYM288_LOCUS410</name>
</gene>
<evidence type="ECO:0000313" key="7">
    <source>
        <dbReference type="Proteomes" id="UP000663870"/>
    </source>
</evidence>
<organism evidence="4 6">
    <name type="scientific">Rotaria sordida</name>
    <dbReference type="NCBI Taxonomy" id="392033"/>
    <lineage>
        <taxon>Eukaryota</taxon>
        <taxon>Metazoa</taxon>
        <taxon>Spiralia</taxon>
        <taxon>Gnathifera</taxon>
        <taxon>Rotifera</taxon>
        <taxon>Eurotatoria</taxon>
        <taxon>Bdelloidea</taxon>
        <taxon>Philodinida</taxon>
        <taxon>Philodinidae</taxon>
        <taxon>Rotaria</taxon>
    </lineage>
</organism>
<dbReference type="Proteomes" id="UP000663854">
    <property type="component" value="Unassembled WGS sequence"/>
</dbReference>
<keyword evidence="7" id="KW-1185">Reference proteome</keyword>
<dbReference type="GO" id="GO:0008790">
    <property type="term" value="F:arabinose isomerase activity"/>
    <property type="evidence" value="ECO:0007669"/>
    <property type="project" value="TreeGrafter"/>
</dbReference>
<protein>
    <recommendedName>
        <fullName evidence="3">L-fucose isomerase C-terminal domain-containing protein</fullName>
    </recommendedName>
</protein>
<sequence>MPIRSPIYLIASGDSRLAANQTCWEAQDKLEQALGKALQSLGHTVKRAHEYDKSKKHGFIDSQRMGMNVFANLPSDDVPLIVAEAVWQYSHHVLAGLTTHKGPILTVANWCGQWPGLVGMLNLNGSLTKAGVKYSTLWSVDFTDKFFLNKLKEWLETETIQHDLSHARPLKGCKKIPDDLEKIGKKVAENILKHKAIMGVFDEGCMGMYNAIIPDELLHKLGIFKERLSQSALFFEMQQTKDDEARAVYDWLKNKGMKFDLKEQPNDLTDLTEEQILWQCKMYIAAVRLANDFGCDLIGIQYQQGLKDLVPASDLAEGLLNNVDRPPVKDRTNQHVLFENAAVPHFNEVDECAGVDAFITNRIWKQLGYSPESTLHDVRYGEDYNGVFTWVFEISGAVPPEHLTDGYKGAVSLRQPPMYFHKGGGTIRGISKPGEVVWSRIYTEDNRLKADIGRAHVVELPKEENERRWRDTTPQWPIMNAQLLGVSRDQLMAKHKANHIQVAYAPTAQDAQKALAAKAACFQALGIEVVVCGTETGLE</sequence>
<dbReference type="GO" id="GO:0019571">
    <property type="term" value="P:D-arabinose catabolic process"/>
    <property type="evidence" value="ECO:0007669"/>
    <property type="project" value="TreeGrafter"/>
</dbReference>
<keyword evidence="1" id="KW-0413">Isomerase</keyword>
<feature type="domain" description="L-fucose isomerase C-terminal" evidence="3">
    <location>
        <begin position="418"/>
        <end position="515"/>
    </location>
</feature>
<dbReference type="GO" id="GO:0042355">
    <property type="term" value="P:L-fucose catabolic process"/>
    <property type="evidence" value="ECO:0007669"/>
    <property type="project" value="TreeGrafter"/>
</dbReference>
<dbReference type="EMBL" id="CAJNOL010000044">
    <property type="protein sequence ID" value="CAF0782515.1"/>
    <property type="molecule type" value="Genomic_DNA"/>
</dbReference>
<proteinExistence type="predicted"/>
<dbReference type="InterPro" id="IPR015888">
    <property type="entry name" value="Fuc_isomerase_C"/>
</dbReference>
<evidence type="ECO:0000313" key="5">
    <source>
        <dbReference type="EMBL" id="CAF0782515.1"/>
    </source>
</evidence>
<dbReference type="PANTHER" id="PTHR37840">
    <property type="entry name" value="L-FUCOSE ISOMERASE"/>
    <property type="match status" value="1"/>
</dbReference>
<comment type="caution">
    <text evidence="4">The sequence shown here is derived from an EMBL/GenBank/DDBJ whole genome shotgun (WGS) entry which is preliminary data.</text>
</comment>
<evidence type="ECO:0000313" key="6">
    <source>
        <dbReference type="Proteomes" id="UP000663854"/>
    </source>
</evidence>
<dbReference type="PANTHER" id="PTHR37840:SF1">
    <property type="entry name" value="L-FUCOSE ISOMERASE"/>
    <property type="match status" value="1"/>
</dbReference>
<name>A0A813MMU9_9BILA</name>
<dbReference type="InterPro" id="IPR005763">
    <property type="entry name" value="Fucose_isomerase"/>
</dbReference>
<dbReference type="GO" id="GO:0008736">
    <property type="term" value="F:L-fucose isomerase activity"/>
    <property type="evidence" value="ECO:0007669"/>
    <property type="project" value="InterPro"/>
</dbReference>
<dbReference type="Proteomes" id="UP000663870">
    <property type="component" value="Unassembled WGS sequence"/>
</dbReference>
<dbReference type="GO" id="GO:0030145">
    <property type="term" value="F:manganese ion binding"/>
    <property type="evidence" value="ECO:0007669"/>
    <property type="project" value="InterPro"/>
</dbReference>
<evidence type="ECO:0000256" key="1">
    <source>
        <dbReference type="ARBA" id="ARBA00023235"/>
    </source>
</evidence>
<accession>A0A813MMU9</accession>
<dbReference type="CDD" id="cd00578">
    <property type="entry name" value="L-fuc_L-ara-isomerases"/>
    <property type="match status" value="1"/>
</dbReference>
<dbReference type="AlphaFoldDB" id="A0A813MMU9"/>
<keyword evidence="2" id="KW-0119">Carbohydrate metabolism</keyword>
<evidence type="ECO:0000313" key="4">
    <source>
        <dbReference type="EMBL" id="CAF0723438.1"/>
    </source>
</evidence>
<dbReference type="InterPro" id="IPR009015">
    <property type="entry name" value="Fucose_isomerase_N/cen_sf"/>
</dbReference>
<dbReference type="GO" id="GO:0005737">
    <property type="term" value="C:cytoplasm"/>
    <property type="evidence" value="ECO:0007669"/>
    <property type="project" value="InterPro"/>
</dbReference>
<reference evidence="4" key="1">
    <citation type="submission" date="2021-02" db="EMBL/GenBank/DDBJ databases">
        <authorList>
            <person name="Nowell W R."/>
        </authorList>
    </citation>
    <scope>NUCLEOTIDE SEQUENCE</scope>
</reference>
<evidence type="ECO:0000256" key="2">
    <source>
        <dbReference type="ARBA" id="ARBA00023277"/>
    </source>
</evidence>
<evidence type="ECO:0000259" key="3">
    <source>
        <dbReference type="Pfam" id="PF02952"/>
    </source>
</evidence>